<evidence type="ECO:0000256" key="7">
    <source>
        <dbReference type="PIRSR" id="PIRSR001217-1"/>
    </source>
</evidence>
<feature type="domain" description="Peptidase S49" evidence="9">
    <location>
        <begin position="140"/>
        <end position="294"/>
    </location>
</feature>
<dbReference type="PIRSF" id="PIRSF001217">
    <property type="entry name" value="Protease_4_SppA"/>
    <property type="match status" value="1"/>
</dbReference>
<dbReference type="PANTHER" id="PTHR33209">
    <property type="entry name" value="PROTEASE 4"/>
    <property type="match status" value="1"/>
</dbReference>
<organism evidence="10 11">
    <name type="scientific">Vibrio quintilis</name>
    <dbReference type="NCBI Taxonomy" id="1117707"/>
    <lineage>
        <taxon>Bacteria</taxon>
        <taxon>Pseudomonadati</taxon>
        <taxon>Pseudomonadota</taxon>
        <taxon>Gammaproteobacteria</taxon>
        <taxon>Vibrionales</taxon>
        <taxon>Vibrionaceae</taxon>
        <taxon>Vibrio</taxon>
    </lineage>
</organism>
<comment type="similarity">
    <text evidence="2">Belongs to the peptidase S49 family.</text>
</comment>
<sequence>MKAIFRFIGTLFKWIWKCITFIRVTIMNLVFLILLLVIYGAYLQSVDETAVSAPRQPSALVLNLSGPIVEKASYLKPIDSISHSVLGESLPKENVLFDIVDTIRHAKDDKQITGLVLSLQEMSATNLTKLRYIAKAINEFKSSGKPVFAIGDIYTQSQYYLASYADKIFMSPDGLVLLKGYSAYGMYYKTLLDKLDINTHIFRVGTYKSAVEPFIRNDMSQAARRANYRWVNQLWDGYLNDIATNRRITSDSLKLSMDDFLARLESVKGDVARLSLQMGLVDELAPRKKVRDELTQTFGSNDKDSYQSVSYYDYQASLPPKVLNQNQRVAVVVASGTIMDGKQPQRNVVGSENITALLREARMDDQVKAVVLRVDSPGGSAFASEVIRNEIDALKAAGKPVVVSMSSLAASGGYWISSSADKIVAQPTTLTGSIGIFSVITTFEKSLDRIGVYTDGVGTTPFSGQGIATGFSDGAKQALQMTIEHGYQRFISLVAKHRNMNVRDADKIAQGRVWTGKDALKIGLVDQLGDFDDAVRIAAELAQLQPHQYQLDWMEEPLSPMEKILMDVVSETRASLGLNIESLVPESLRPVTRQIINDASFLNELNDPKGQYAFCLNCQVK</sequence>
<dbReference type="InterPro" id="IPR002142">
    <property type="entry name" value="Peptidase_S49"/>
</dbReference>
<dbReference type="SUPFAM" id="SSF52096">
    <property type="entry name" value="ClpP/crotonase"/>
    <property type="match status" value="2"/>
</dbReference>
<evidence type="ECO:0000259" key="9">
    <source>
        <dbReference type="Pfam" id="PF01343"/>
    </source>
</evidence>
<dbReference type="InterPro" id="IPR047217">
    <property type="entry name" value="S49_SppA_67K_type_N"/>
</dbReference>
<dbReference type="CDD" id="cd07023">
    <property type="entry name" value="S49_Sppa_N_C"/>
    <property type="match status" value="1"/>
</dbReference>
<evidence type="ECO:0000313" key="10">
    <source>
        <dbReference type="EMBL" id="SHO58331.1"/>
    </source>
</evidence>
<dbReference type="STRING" id="1117707.VQ7734_04103"/>
<dbReference type="Proteomes" id="UP000184600">
    <property type="component" value="Unassembled WGS sequence"/>
</dbReference>
<dbReference type="NCBIfam" id="TIGR00706">
    <property type="entry name" value="SppA_dom"/>
    <property type="match status" value="1"/>
</dbReference>
<keyword evidence="6 8" id="KW-0472">Membrane</keyword>
<keyword evidence="4 10" id="KW-0378">Hydrolase</keyword>
<feature type="active site" description="Nucleophile" evidence="7">
    <location>
        <position position="411"/>
    </location>
</feature>
<keyword evidence="3 10" id="KW-0645">Protease</keyword>
<keyword evidence="11" id="KW-1185">Reference proteome</keyword>
<dbReference type="InterPro" id="IPR004635">
    <property type="entry name" value="Pept_S49_SppA"/>
</dbReference>
<accession>A0A1M7Z0B3</accession>
<evidence type="ECO:0000256" key="2">
    <source>
        <dbReference type="ARBA" id="ARBA00008683"/>
    </source>
</evidence>
<protein>
    <submittedName>
        <fullName evidence="10">Protease 4</fullName>
        <ecNumber evidence="10">3.4.21.-</ecNumber>
    </submittedName>
</protein>
<feature type="active site" description="Proton donor/acceptor" evidence="7">
    <location>
        <position position="208"/>
    </location>
</feature>
<dbReference type="InterPro" id="IPR004634">
    <property type="entry name" value="Pept_S49_pIV"/>
</dbReference>
<dbReference type="GO" id="GO:0016020">
    <property type="term" value="C:membrane"/>
    <property type="evidence" value="ECO:0007669"/>
    <property type="project" value="UniProtKB-SubCell"/>
</dbReference>
<comment type="subcellular location">
    <subcellularLocation>
        <location evidence="1">Membrane</location>
    </subcellularLocation>
</comment>
<keyword evidence="8" id="KW-1133">Transmembrane helix</keyword>
<dbReference type="PANTHER" id="PTHR33209:SF1">
    <property type="entry name" value="PEPTIDASE S49 DOMAIN-CONTAINING PROTEIN"/>
    <property type="match status" value="1"/>
</dbReference>
<dbReference type="Gene3D" id="3.90.226.10">
    <property type="entry name" value="2-enoyl-CoA Hydratase, Chain A, domain 1"/>
    <property type="match status" value="3"/>
</dbReference>
<dbReference type="OrthoDB" id="9764363at2"/>
<evidence type="ECO:0000256" key="1">
    <source>
        <dbReference type="ARBA" id="ARBA00004370"/>
    </source>
</evidence>
<dbReference type="NCBIfam" id="TIGR00705">
    <property type="entry name" value="SppA_67K"/>
    <property type="match status" value="1"/>
</dbReference>
<dbReference type="InterPro" id="IPR047272">
    <property type="entry name" value="S49_SppA_C"/>
</dbReference>
<gene>
    <name evidence="10" type="primary">sppA</name>
    <name evidence="10" type="ORF">VQ7734_04103</name>
</gene>
<dbReference type="InterPro" id="IPR029045">
    <property type="entry name" value="ClpP/crotonase-like_dom_sf"/>
</dbReference>
<name>A0A1M7Z0B3_9VIBR</name>
<evidence type="ECO:0000256" key="3">
    <source>
        <dbReference type="ARBA" id="ARBA00022670"/>
    </source>
</evidence>
<feature type="domain" description="Peptidase S49" evidence="9">
    <location>
        <begin position="394"/>
        <end position="544"/>
    </location>
</feature>
<dbReference type="Gene3D" id="6.20.330.10">
    <property type="match status" value="1"/>
</dbReference>
<dbReference type="NCBIfam" id="NF008195">
    <property type="entry name" value="PRK10949.1"/>
    <property type="match status" value="1"/>
</dbReference>
<dbReference type="GO" id="GO:0008236">
    <property type="term" value="F:serine-type peptidase activity"/>
    <property type="evidence" value="ECO:0007669"/>
    <property type="project" value="UniProtKB-KW"/>
</dbReference>
<dbReference type="GO" id="GO:0006465">
    <property type="term" value="P:signal peptide processing"/>
    <property type="evidence" value="ECO:0007669"/>
    <property type="project" value="InterPro"/>
</dbReference>
<proteinExistence type="inferred from homology"/>
<dbReference type="CDD" id="cd07018">
    <property type="entry name" value="S49_SppA_67K_type"/>
    <property type="match status" value="1"/>
</dbReference>
<dbReference type="EC" id="3.4.21.-" evidence="10"/>
<evidence type="ECO:0000256" key="5">
    <source>
        <dbReference type="ARBA" id="ARBA00022825"/>
    </source>
</evidence>
<evidence type="ECO:0000256" key="8">
    <source>
        <dbReference type="SAM" id="Phobius"/>
    </source>
</evidence>
<keyword evidence="8" id="KW-0812">Transmembrane</keyword>
<evidence type="ECO:0000313" key="11">
    <source>
        <dbReference type="Proteomes" id="UP000184600"/>
    </source>
</evidence>
<keyword evidence="5" id="KW-0720">Serine protease</keyword>
<evidence type="ECO:0000256" key="6">
    <source>
        <dbReference type="ARBA" id="ARBA00023136"/>
    </source>
</evidence>
<dbReference type="RefSeq" id="WP_073585778.1">
    <property type="nucleotide sequence ID" value="NZ_AP024897.1"/>
</dbReference>
<feature type="transmembrane region" description="Helical" evidence="8">
    <location>
        <begin position="21"/>
        <end position="42"/>
    </location>
</feature>
<reference evidence="11" key="1">
    <citation type="submission" date="2016-12" db="EMBL/GenBank/DDBJ databases">
        <authorList>
            <person name="Rodrigo-Torres L."/>
            <person name="Arahal R.D."/>
            <person name="Lucena T."/>
        </authorList>
    </citation>
    <scope>NUCLEOTIDE SEQUENCE [LARGE SCALE GENOMIC DNA]</scope>
</reference>
<dbReference type="EMBL" id="FRFG01000061">
    <property type="protein sequence ID" value="SHO58331.1"/>
    <property type="molecule type" value="Genomic_DNA"/>
</dbReference>
<evidence type="ECO:0000256" key="4">
    <source>
        <dbReference type="ARBA" id="ARBA00022801"/>
    </source>
</evidence>
<dbReference type="AlphaFoldDB" id="A0A1M7Z0B3"/>
<dbReference type="Pfam" id="PF01343">
    <property type="entry name" value="Peptidase_S49"/>
    <property type="match status" value="2"/>
</dbReference>